<organism evidence="2 3">
    <name type="scientific">Enteractinococcus fodinae</name>
    <dbReference type="NCBI Taxonomy" id="684663"/>
    <lineage>
        <taxon>Bacteria</taxon>
        <taxon>Bacillati</taxon>
        <taxon>Actinomycetota</taxon>
        <taxon>Actinomycetes</taxon>
        <taxon>Micrococcales</taxon>
        <taxon>Micrococcaceae</taxon>
    </lineage>
</organism>
<evidence type="ECO:0000313" key="3">
    <source>
        <dbReference type="Proteomes" id="UP001183794"/>
    </source>
</evidence>
<evidence type="ECO:0000259" key="1">
    <source>
        <dbReference type="PROSITE" id="PS51782"/>
    </source>
</evidence>
<dbReference type="SMART" id="SM00257">
    <property type="entry name" value="LysM"/>
    <property type="match status" value="1"/>
</dbReference>
<dbReference type="Pfam" id="PF01476">
    <property type="entry name" value="LysM"/>
    <property type="match status" value="1"/>
</dbReference>
<sequence>MRHSTIHNTTQKLHLTPKGKLVLTGLVLMLVVACMLLASARPAVPPAMAAEGIQPDTYQQILIQPGDTLWDISSRIAQESDHTAVMEHIVAYNDLESSELQVGQTLFVPVDN</sequence>
<dbReference type="InterPro" id="IPR018392">
    <property type="entry name" value="LysM"/>
</dbReference>
<dbReference type="PROSITE" id="PS51782">
    <property type="entry name" value="LYSM"/>
    <property type="match status" value="1"/>
</dbReference>
<dbReference type="Proteomes" id="UP001183794">
    <property type="component" value="Unassembled WGS sequence"/>
</dbReference>
<feature type="domain" description="LysM" evidence="1">
    <location>
        <begin position="59"/>
        <end position="108"/>
    </location>
</feature>
<dbReference type="CDD" id="cd00118">
    <property type="entry name" value="LysM"/>
    <property type="match status" value="1"/>
</dbReference>
<dbReference type="EMBL" id="JAVDYJ010000001">
    <property type="protein sequence ID" value="MDR7347398.1"/>
    <property type="molecule type" value="Genomic_DNA"/>
</dbReference>
<protein>
    <submittedName>
        <fullName evidence="2">LysM repeat protein</fullName>
    </submittedName>
</protein>
<evidence type="ECO:0000313" key="2">
    <source>
        <dbReference type="EMBL" id="MDR7347398.1"/>
    </source>
</evidence>
<comment type="caution">
    <text evidence="2">The sequence shown here is derived from an EMBL/GenBank/DDBJ whole genome shotgun (WGS) entry which is preliminary data.</text>
</comment>
<dbReference type="PROSITE" id="PS51257">
    <property type="entry name" value="PROKAR_LIPOPROTEIN"/>
    <property type="match status" value="1"/>
</dbReference>
<proteinExistence type="predicted"/>
<dbReference type="Gene3D" id="3.10.350.10">
    <property type="entry name" value="LysM domain"/>
    <property type="match status" value="1"/>
</dbReference>
<name>A0ABU2B1B3_9MICC</name>
<dbReference type="SUPFAM" id="SSF54106">
    <property type="entry name" value="LysM domain"/>
    <property type="match status" value="1"/>
</dbReference>
<keyword evidence="3" id="KW-1185">Reference proteome</keyword>
<accession>A0ABU2B1B3</accession>
<reference evidence="2 3" key="1">
    <citation type="submission" date="2023-07" db="EMBL/GenBank/DDBJ databases">
        <title>Sequencing the genomes of 1000 actinobacteria strains.</title>
        <authorList>
            <person name="Klenk H.-P."/>
        </authorList>
    </citation>
    <scope>NUCLEOTIDE SEQUENCE [LARGE SCALE GENOMIC DNA]</scope>
    <source>
        <strain evidence="2 3">DSM 22966</strain>
    </source>
</reference>
<dbReference type="InterPro" id="IPR036779">
    <property type="entry name" value="LysM_dom_sf"/>
</dbReference>
<dbReference type="RefSeq" id="WP_310173526.1">
    <property type="nucleotide sequence ID" value="NZ_BAABHE010000001.1"/>
</dbReference>
<gene>
    <name evidence="2" type="ORF">J2S62_001655</name>
</gene>